<evidence type="ECO:0000256" key="1">
    <source>
        <dbReference type="ARBA" id="ARBA00001966"/>
    </source>
</evidence>
<sequence length="452" mass="49886">MSLCPVCLARIDAVRREIDGVVWLQKHCPEHGDFSTPVWRGRPSWGEWQRPKQPATPVADRPLPDKGCPFDCGLCRNHRQRSCTVIIDVTQRCNLVCPVCFARSNPAGPDDPGLDELERRFASVAQISPGSNIQLSGGEPTLRDDLPHIVAMGRRAGFGFIQLNTNGIRLARDEVFLKRLADAGLDSVFLQFDGTRDAIYRQLRGRALLDEKLATIDACAALNLGVVLVATVVPGINDGDLGAILKLGVEKTPAVRGVHFQPISYFGRFPEPPELKDRITLPELMRAIEIQTDGAFPVKQFSPPGCENAMCSFSSKFMVQPDLSVRPLLPVWQGCCGTPETFEEGARRSISQTARQWSGVPRDHLAMESEADSVPAVATPVGKDNVMDLDQFLRQVRTRTLAVSAMAFQDAWTLDLERVQECCIHVADEKGRLIPFCLYNLTSISGKGLYRP</sequence>
<dbReference type="PROSITE" id="PS51918">
    <property type="entry name" value="RADICAL_SAM"/>
    <property type="match status" value="1"/>
</dbReference>
<name>A0A5K8ALS8_9BACT</name>
<evidence type="ECO:0000256" key="3">
    <source>
        <dbReference type="ARBA" id="ARBA00022723"/>
    </source>
</evidence>
<dbReference type="Pfam" id="PF04055">
    <property type="entry name" value="Radical_SAM"/>
    <property type="match status" value="1"/>
</dbReference>
<dbReference type="GO" id="GO:0003824">
    <property type="term" value="F:catalytic activity"/>
    <property type="evidence" value="ECO:0007669"/>
    <property type="project" value="InterPro"/>
</dbReference>
<evidence type="ECO:0000256" key="4">
    <source>
        <dbReference type="ARBA" id="ARBA00023004"/>
    </source>
</evidence>
<dbReference type="InterPro" id="IPR034474">
    <property type="entry name" value="Methyltransferase_Class_D"/>
</dbReference>
<dbReference type="AlphaFoldDB" id="A0A5K8ALS8"/>
<dbReference type="CDD" id="cd01335">
    <property type="entry name" value="Radical_SAM"/>
    <property type="match status" value="1"/>
</dbReference>
<evidence type="ECO:0000259" key="6">
    <source>
        <dbReference type="PROSITE" id="PS51918"/>
    </source>
</evidence>
<evidence type="ECO:0000256" key="2">
    <source>
        <dbReference type="ARBA" id="ARBA00022691"/>
    </source>
</evidence>
<evidence type="ECO:0000313" key="8">
    <source>
        <dbReference type="Proteomes" id="UP000422108"/>
    </source>
</evidence>
<feature type="domain" description="Radical SAM core" evidence="6">
    <location>
        <begin position="77"/>
        <end position="297"/>
    </location>
</feature>
<evidence type="ECO:0000313" key="7">
    <source>
        <dbReference type="EMBL" id="BBO92780.1"/>
    </source>
</evidence>
<dbReference type="GO" id="GO:0046872">
    <property type="term" value="F:metal ion binding"/>
    <property type="evidence" value="ECO:0007669"/>
    <property type="project" value="UniProtKB-KW"/>
</dbReference>
<keyword evidence="5" id="KW-0411">Iron-sulfur</keyword>
<protein>
    <submittedName>
        <fullName evidence="7">Radical SAM protein</fullName>
    </submittedName>
</protein>
<dbReference type="SFLD" id="SFLDG01067">
    <property type="entry name" value="SPASM/twitch_domain_containing"/>
    <property type="match status" value="1"/>
</dbReference>
<keyword evidence="2" id="KW-0949">S-adenosyl-L-methionine</keyword>
<dbReference type="NCBIfam" id="NF045646">
    <property type="entry name" value="rSAM_Se_TrsS"/>
    <property type="match status" value="1"/>
</dbReference>
<dbReference type="PANTHER" id="PTHR43306">
    <property type="entry name" value="7,8-DIHYDRO-6-HYDROXYMETHYLPTERIN DIMETHYLTRANSFERASE"/>
    <property type="match status" value="1"/>
</dbReference>
<accession>A0A5K8ALS8</accession>
<organism evidence="7 8">
    <name type="scientific">Desulfosarcina ovata subsp. ovata</name>
    <dbReference type="NCBI Taxonomy" id="2752305"/>
    <lineage>
        <taxon>Bacteria</taxon>
        <taxon>Pseudomonadati</taxon>
        <taxon>Thermodesulfobacteriota</taxon>
        <taxon>Desulfobacteria</taxon>
        <taxon>Desulfobacterales</taxon>
        <taxon>Desulfosarcinaceae</taxon>
        <taxon>Desulfosarcina</taxon>
    </lineage>
</organism>
<dbReference type="GO" id="GO:0051536">
    <property type="term" value="F:iron-sulfur cluster binding"/>
    <property type="evidence" value="ECO:0007669"/>
    <property type="project" value="UniProtKB-KW"/>
</dbReference>
<dbReference type="InterPro" id="IPR058240">
    <property type="entry name" value="rSAM_sf"/>
</dbReference>
<dbReference type="Proteomes" id="UP000422108">
    <property type="component" value="Chromosome"/>
</dbReference>
<dbReference type="SFLD" id="SFLDG01100">
    <property type="entry name" value="methyltransferase_(Class_D)"/>
    <property type="match status" value="1"/>
</dbReference>
<gene>
    <name evidence="7" type="ORF">DSCOOX_59600</name>
</gene>
<dbReference type="SFLD" id="SFLDS00029">
    <property type="entry name" value="Radical_SAM"/>
    <property type="match status" value="1"/>
</dbReference>
<keyword evidence="3" id="KW-0479">Metal-binding</keyword>
<dbReference type="InterPro" id="IPR054698">
    <property type="entry name" value="rSAM_Se_TrsS"/>
</dbReference>
<dbReference type="PANTHER" id="PTHR43306:SF1">
    <property type="entry name" value="7,8-DIHYDRO-6-HYDROXYMETHYLPTERIN DIMETHYLTRANSFERASE"/>
    <property type="match status" value="1"/>
</dbReference>
<keyword evidence="8" id="KW-1185">Reference proteome</keyword>
<dbReference type="InterPro" id="IPR013785">
    <property type="entry name" value="Aldolase_TIM"/>
</dbReference>
<dbReference type="InterPro" id="IPR056488">
    <property type="entry name" value="Zn_ribbon_HMPTM"/>
</dbReference>
<evidence type="ECO:0000256" key="5">
    <source>
        <dbReference type="ARBA" id="ARBA00023014"/>
    </source>
</evidence>
<dbReference type="EMBL" id="AP021879">
    <property type="protein sequence ID" value="BBO92780.1"/>
    <property type="molecule type" value="Genomic_DNA"/>
</dbReference>
<dbReference type="Pfam" id="PF23545">
    <property type="entry name" value="Zn_ribbon_HMPTM"/>
    <property type="match status" value="1"/>
</dbReference>
<dbReference type="SUPFAM" id="SSF102114">
    <property type="entry name" value="Radical SAM enzymes"/>
    <property type="match status" value="1"/>
</dbReference>
<comment type="cofactor">
    <cofactor evidence="1">
        <name>[4Fe-4S] cluster</name>
        <dbReference type="ChEBI" id="CHEBI:49883"/>
    </cofactor>
</comment>
<proteinExistence type="predicted"/>
<dbReference type="InterPro" id="IPR007197">
    <property type="entry name" value="rSAM"/>
</dbReference>
<dbReference type="Gene3D" id="3.20.20.70">
    <property type="entry name" value="Aldolase class I"/>
    <property type="match status" value="1"/>
</dbReference>
<keyword evidence="4" id="KW-0408">Iron</keyword>
<reference evidence="7 8" key="1">
    <citation type="submission" date="2019-11" db="EMBL/GenBank/DDBJ databases">
        <title>Comparative genomics of hydrocarbon-degrading Desulfosarcina strains.</title>
        <authorList>
            <person name="Watanabe M."/>
            <person name="Kojima H."/>
            <person name="Fukui M."/>
        </authorList>
    </citation>
    <scope>NUCLEOTIDE SEQUENCE [LARGE SCALE GENOMIC DNA]</scope>
    <source>
        <strain evidence="8">oXyS1</strain>
    </source>
</reference>